<dbReference type="PANTHER" id="PTHR34501">
    <property type="entry name" value="PROTEIN YDDL-RELATED"/>
    <property type="match status" value="1"/>
</dbReference>
<dbReference type="Proteomes" id="UP001500547">
    <property type="component" value="Unassembled WGS sequence"/>
</dbReference>
<dbReference type="InterPro" id="IPR023614">
    <property type="entry name" value="Porin_dom_sf"/>
</dbReference>
<evidence type="ECO:0000256" key="8">
    <source>
        <dbReference type="ARBA" id="ARBA00023114"/>
    </source>
</evidence>
<dbReference type="EMBL" id="BAABLD010000007">
    <property type="protein sequence ID" value="GAA5163092.1"/>
    <property type="molecule type" value="Genomic_DNA"/>
</dbReference>
<comment type="caution">
    <text evidence="13">The sequence shown here is derived from an EMBL/GenBank/DDBJ whole genome shotgun (WGS) entry which is preliminary data.</text>
</comment>
<dbReference type="SUPFAM" id="SSF56935">
    <property type="entry name" value="Porins"/>
    <property type="match status" value="1"/>
</dbReference>
<evidence type="ECO:0000256" key="6">
    <source>
        <dbReference type="ARBA" id="ARBA00022729"/>
    </source>
</evidence>
<dbReference type="Pfam" id="PF13609">
    <property type="entry name" value="Porin_4"/>
    <property type="match status" value="1"/>
</dbReference>
<evidence type="ECO:0000256" key="10">
    <source>
        <dbReference type="ARBA" id="ARBA00023237"/>
    </source>
</evidence>
<gene>
    <name evidence="13" type="ORF">GCM10025770_14720</name>
</gene>
<keyword evidence="7" id="KW-0406">Ion transport</keyword>
<evidence type="ECO:0000256" key="2">
    <source>
        <dbReference type="ARBA" id="ARBA00011233"/>
    </source>
</evidence>
<keyword evidence="4" id="KW-1134">Transmembrane beta strand</keyword>
<evidence type="ECO:0000259" key="12">
    <source>
        <dbReference type="Pfam" id="PF13609"/>
    </source>
</evidence>
<evidence type="ECO:0000256" key="7">
    <source>
        <dbReference type="ARBA" id="ARBA00023065"/>
    </source>
</evidence>
<comment type="subunit">
    <text evidence="2">Homotrimer.</text>
</comment>
<proteinExistence type="predicted"/>
<evidence type="ECO:0000313" key="14">
    <source>
        <dbReference type="Proteomes" id="UP001500547"/>
    </source>
</evidence>
<keyword evidence="6 11" id="KW-0732">Signal</keyword>
<evidence type="ECO:0000313" key="13">
    <source>
        <dbReference type="EMBL" id="GAA5163092.1"/>
    </source>
</evidence>
<dbReference type="CDD" id="cd00342">
    <property type="entry name" value="gram_neg_porins"/>
    <property type="match status" value="1"/>
</dbReference>
<evidence type="ECO:0000256" key="1">
    <source>
        <dbReference type="ARBA" id="ARBA00004571"/>
    </source>
</evidence>
<keyword evidence="8" id="KW-0626">Porin</keyword>
<evidence type="ECO:0000256" key="9">
    <source>
        <dbReference type="ARBA" id="ARBA00023136"/>
    </source>
</evidence>
<protein>
    <recommendedName>
        <fullName evidence="12">Porin domain-containing protein</fullName>
    </recommendedName>
</protein>
<reference evidence="14" key="1">
    <citation type="journal article" date="2019" name="Int. J. Syst. Evol. Microbiol.">
        <title>The Global Catalogue of Microorganisms (GCM) 10K type strain sequencing project: providing services to taxonomists for standard genome sequencing and annotation.</title>
        <authorList>
            <consortium name="The Broad Institute Genomics Platform"/>
            <consortium name="The Broad Institute Genome Sequencing Center for Infectious Disease"/>
            <person name="Wu L."/>
            <person name="Ma J."/>
        </authorList>
    </citation>
    <scope>NUCLEOTIDE SEQUENCE [LARGE SCALE GENOMIC DNA]</scope>
    <source>
        <strain evidence="14">JCM 18715</strain>
    </source>
</reference>
<evidence type="ECO:0000256" key="5">
    <source>
        <dbReference type="ARBA" id="ARBA00022692"/>
    </source>
</evidence>
<keyword evidence="5" id="KW-0812">Transmembrane</keyword>
<keyword evidence="9" id="KW-0472">Membrane</keyword>
<keyword evidence="14" id="KW-1185">Reference proteome</keyword>
<dbReference type="InterPro" id="IPR050298">
    <property type="entry name" value="Gram-neg_bact_OMP"/>
</dbReference>
<dbReference type="Gene3D" id="2.40.160.10">
    <property type="entry name" value="Porin"/>
    <property type="match status" value="1"/>
</dbReference>
<evidence type="ECO:0000256" key="3">
    <source>
        <dbReference type="ARBA" id="ARBA00022448"/>
    </source>
</evidence>
<comment type="subcellular location">
    <subcellularLocation>
        <location evidence="1">Cell outer membrane</location>
        <topology evidence="1">Multi-pass membrane protein</topology>
    </subcellularLocation>
</comment>
<organism evidence="13 14">
    <name type="scientific">Viridibacterium curvum</name>
    <dbReference type="NCBI Taxonomy" id="1101404"/>
    <lineage>
        <taxon>Bacteria</taxon>
        <taxon>Pseudomonadati</taxon>
        <taxon>Pseudomonadota</taxon>
        <taxon>Betaproteobacteria</taxon>
        <taxon>Rhodocyclales</taxon>
        <taxon>Rhodocyclaceae</taxon>
        <taxon>Viridibacterium</taxon>
    </lineage>
</organism>
<feature type="chain" id="PRO_5045355889" description="Porin domain-containing protein" evidence="11">
    <location>
        <begin position="19"/>
        <end position="337"/>
    </location>
</feature>
<keyword evidence="10" id="KW-0998">Cell outer membrane</keyword>
<evidence type="ECO:0000256" key="4">
    <source>
        <dbReference type="ARBA" id="ARBA00022452"/>
    </source>
</evidence>
<name>A0ABP9QJP1_9RHOO</name>
<accession>A0ABP9QJP1</accession>
<sequence>MRGALAGLSLLLCSTAYAQFDYDYYGIADVSYGHIAQAGIRGETRLNSNSLSPSFVGVTGSYGFDGGWTVAGAAETFLRFQDRKTGRRDSDPMLSRNAFVSLRSPYGNLRYGRLQSLLFDTTNRFNALGNSIFSPPIRALFFSGNLEGVQGDFYWDRAFAYTSPNFEGGTLNLMYATQKGLKRGKYSSGSLVWAIGLLGVEFAAQDVRVDDGVNDPTKENAWQLGANYNFGFMKLFALYSRTSDRCLASPDRNCGNHVRSDNRSVGASVPAGPGNILFQYGYSKAEGEAIERRHTITSAAYVYSYDSNIDIYVIGMDDRVQDLTVGQSAAAGVRVKF</sequence>
<dbReference type="InterPro" id="IPR033900">
    <property type="entry name" value="Gram_neg_porin_domain"/>
</dbReference>
<keyword evidence="3" id="KW-0813">Transport</keyword>
<feature type="signal peptide" evidence="11">
    <location>
        <begin position="1"/>
        <end position="18"/>
    </location>
</feature>
<feature type="domain" description="Porin" evidence="12">
    <location>
        <begin position="5"/>
        <end position="317"/>
    </location>
</feature>
<evidence type="ECO:0000256" key="11">
    <source>
        <dbReference type="SAM" id="SignalP"/>
    </source>
</evidence>
<dbReference type="PANTHER" id="PTHR34501:SF9">
    <property type="entry name" value="MAJOR OUTER MEMBRANE PROTEIN P.IA"/>
    <property type="match status" value="1"/>
</dbReference>